<dbReference type="EMBL" id="GBXM01108483">
    <property type="protein sequence ID" value="JAH00094.1"/>
    <property type="molecule type" value="Transcribed_RNA"/>
</dbReference>
<organism evidence="1">
    <name type="scientific">Anguilla anguilla</name>
    <name type="common">European freshwater eel</name>
    <name type="synonym">Muraena anguilla</name>
    <dbReference type="NCBI Taxonomy" id="7936"/>
    <lineage>
        <taxon>Eukaryota</taxon>
        <taxon>Metazoa</taxon>
        <taxon>Chordata</taxon>
        <taxon>Craniata</taxon>
        <taxon>Vertebrata</taxon>
        <taxon>Euteleostomi</taxon>
        <taxon>Actinopterygii</taxon>
        <taxon>Neopterygii</taxon>
        <taxon>Teleostei</taxon>
        <taxon>Anguilliformes</taxon>
        <taxon>Anguillidae</taxon>
        <taxon>Anguilla</taxon>
    </lineage>
</organism>
<dbReference type="AlphaFoldDB" id="A0A0E9P6I2"/>
<sequence>MHWSIKVIFTSRLFVPNSQLLPVDYF</sequence>
<accession>A0A0E9P6I2</accession>
<reference evidence="1" key="2">
    <citation type="journal article" date="2015" name="Fish Shellfish Immunol.">
        <title>Early steps in the European eel (Anguilla anguilla)-Vibrio vulnificus interaction in the gills: Role of the RtxA13 toxin.</title>
        <authorList>
            <person name="Callol A."/>
            <person name="Pajuelo D."/>
            <person name="Ebbesson L."/>
            <person name="Teles M."/>
            <person name="MacKenzie S."/>
            <person name="Amaro C."/>
        </authorList>
    </citation>
    <scope>NUCLEOTIDE SEQUENCE</scope>
</reference>
<name>A0A0E9P6I2_ANGAN</name>
<protein>
    <submittedName>
        <fullName evidence="1">Uncharacterized protein</fullName>
    </submittedName>
</protein>
<reference evidence="1" key="1">
    <citation type="submission" date="2014-11" db="EMBL/GenBank/DDBJ databases">
        <authorList>
            <person name="Amaro Gonzalez C."/>
        </authorList>
    </citation>
    <scope>NUCLEOTIDE SEQUENCE</scope>
</reference>
<proteinExistence type="predicted"/>
<evidence type="ECO:0000313" key="1">
    <source>
        <dbReference type="EMBL" id="JAH00094.1"/>
    </source>
</evidence>